<proteinExistence type="predicted"/>
<feature type="transmembrane region" description="Helical" evidence="2">
    <location>
        <begin position="20"/>
        <end position="38"/>
    </location>
</feature>
<dbReference type="Pfam" id="PF13400">
    <property type="entry name" value="Tad"/>
    <property type="match status" value="1"/>
</dbReference>
<dbReference type="Proteomes" id="UP000190787">
    <property type="component" value="Unassembled WGS sequence"/>
</dbReference>
<accession>A0ABX3N0G0</accession>
<reference evidence="4 5" key="1">
    <citation type="submission" date="2016-11" db="EMBL/GenBank/DDBJ databases">
        <title>A multilocus sequence analysis scheme for characterization of bacteria in the genus Thioclava.</title>
        <authorList>
            <person name="Liu Y."/>
            <person name="Shao Z."/>
        </authorList>
    </citation>
    <scope>NUCLEOTIDE SEQUENCE [LARGE SCALE GENOMIC DNA]</scope>
    <source>
        <strain evidence="4 5">TAW-CT134</strain>
    </source>
</reference>
<gene>
    <name evidence="4" type="ORF">BMI91_02235</name>
</gene>
<keyword evidence="2" id="KW-0472">Membrane</keyword>
<evidence type="ECO:0000256" key="1">
    <source>
        <dbReference type="SAM" id="MobiDB-lite"/>
    </source>
</evidence>
<evidence type="ECO:0000313" key="5">
    <source>
        <dbReference type="Proteomes" id="UP000190787"/>
    </source>
</evidence>
<evidence type="ECO:0000259" key="3">
    <source>
        <dbReference type="Pfam" id="PF13400"/>
    </source>
</evidence>
<feature type="domain" description="Putative Flp pilus-assembly TadG-like N-terminal" evidence="3">
    <location>
        <begin position="17"/>
        <end position="63"/>
    </location>
</feature>
<comment type="caution">
    <text evidence="4">The sequence shown here is derived from an EMBL/GenBank/DDBJ whole genome shotgun (WGS) entry which is preliminary data.</text>
</comment>
<keyword evidence="5" id="KW-1185">Reference proteome</keyword>
<feature type="region of interest" description="Disordered" evidence="1">
    <location>
        <begin position="306"/>
        <end position="335"/>
    </location>
</feature>
<organism evidence="4 5">
    <name type="scientific">Thioclava sediminum</name>
    <dbReference type="NCBI Taxonomy" id="1915319"/>
    <lineage>
        <taxon>Bacteria</taxon>
        <taxon>Pseudomonadati</taxon>
        <taxon>Pseudomonadota</taxon>
        <taxon>Alphaproteobacteria</taxon>
        <taxon>Rhodobacterales</taxon>
        <taxon>Paracoccaceae</taxon>
        <taxon>Thioclava</taxon>
    </lineage>
</organism>
<evidence type="ECO:0000313" key="4">
    <source>
        <dbReference type="EMBL" id="OOY25263.1"/>
    </source>
</evidence>
<sequence length="509" mass="52790">MGRIQNSIRRFAREEDGTILVFFGMSLVVVLGLVALSFDLGRLGSTRSELQSFADSVALAAAGELDGNSDAITRANAAAQLIVDSQTFATGSQVLGAANDVTLTYLSALPDSDSDATNAVTTDPAKAAFVRVDVDEREVQGVFAAAFTTMGGYDAFDGSATAQAVAGLEILACDVTPLMFCVPPGFDAEKDIGQMILLRSGGGGDAAWGPGDFGFLDPNGAKIDDEGPCAKKSGAQLDACLLGAVSKITQCFNQRGVDLEPGQKEGRNAAIFNVRFDMYQSIMNGLSNDPDYAPAPNVIKGIVAANPSGKDGTTSNGGGKNTCIKENEELSPDTVGLPRDDCFMEGAAEPCGRFGDGDWSQGRITYMQKNYGIDITAEGATDPFADAETRYDLYLAEIAAAAGGDILSGRAETGLPSCAPAAAPNADRRVLIVAGIDCSAETGTVIKGAASGVPVKEFVKVFLTEPVGEDGSSPPTMDIWGEVIGSASNGDQEELGTGGMVRDVVQLYR</sequence>
<keyword evidence="2" id="KW-0812">Transmembrane</keyword>
<dbReference type="EMBL" id="MPZV01000001">
    <property type="protein sequence ID" value="OOY25263.1"/>
    <property type="molecule type" value="Genomic_DNA"/>
</dbReference>
<evidence type="ECO:0000256" key="2">
    <source>
        <dbReference type="SAM" id="Phobius"/>
    </source>
</evidence>
<name>A0ABX3N0G0_9RHOB</name>
<protein>
    <recommendedName>
        <fullName evidence="3">Putative Flp pilus-assembly TadG-like N-terminal domain-containing protein</fullName>
    </recommendedName>
</protein>
<dbReference type="InterPro" id="IPR028087">
    <property type="entry name" value="Tad_N"/>
</dbReference>
<keyword evidence="2" id="KW-1133">Transmembrane helix</keyword>
<dbReference type="RefSeq" id="WP_078603828.1">
    <property type="nucleotide sequence ID" value="NZ_MPZV01000001.1"/>
</dbReference>